<dbReference type="InterPro" id="IPR052017">
    <property type="entry name" value="TSUP"/>
</dbReference>
<evidence type="ECO:0000256" key="3">
    <source>
        <dbReference type="ARBA" id="ARBA00022448"/>
    </source>
</evidence>
<evidence type="ECO:0000313" key="9">
    <source>
        <dbReference type="EMBL" id="CAA9463441.1"/>
    </source>
</evidence>
<keyword evidence="4 8" id="KW-1003">Cell membrane</keyword>
<keyword evidence="6 8" id="KW-1133">Transmembrane helix</keyword>
<dbReference type="Pfam" id="PF01925">
    <property type="entry name" value="TauE"/>
    <property type="match status" value="1"/>
</dbReference>
<dbReference type="PANTHER" id="PTHR30269:SF37">
    <property type="entry name" value="MEMBRANE TRANSPORTER PROTEIN"/>
    <property type="match status" value="1"/>
</dbReference>
<feature type="transmembrane region" description="Helical" evidence="8">
    <location>
        <begin position="71"/>
        <end position="90"/>
    </location>
</feature>
<organism evidence="9">
    <name type="scientific">uncultured Rubrobacteraceae bacterium</name>
    <dbReference type="NCBI Taxonomy" id="349277"/>
    <lineage>
        <taxon>Bacteria</taxon>
        <taxon>Bacillati</taxon>
        <taxon>Actinomycetota</taxon>
        <taxon>Rubrobacteria</taxon>
        <taxon>Rubrobacterales</taxon>
        <taxon>Rubrobacteraceae</taxon>
        <taxon>environmental samples</taxon>
    </lineage>
</organism>
<evidence type="ECO:0000256" key="8">
    <source>
        <dbReference type="RuleBase" id="RU363041"/>
    </source>
</evidence>
<dbReference type="InterPro" id="IPR002781">
    <property type="entry name" value="TM_pro_TauE-like"/>
</dbReference>
<dbReference type="EMBL" id="CADCVK010000003">
    <property type="protein sequence ID" value="CAA9463441.1"/>
    <property type="molecule type" value="Genomic_DNA"/>
</dbReference>
<name>A0A6J4RA78_9ACTN</name>
<feature type="transmembrane region" description="Helical" evidence="8">
    <location>
        <begin position="126"/>
        <end position="155"/>
    </location>
</feature>
<evidence type="ECO:0000256" key="2">
    <source>
        <dbReference type="ARBA" id="ARBA00009142"/>
    </source>
</evidence>
<protein>
    <recommendedName>
        <fullName evidence="8">Probable membrane transporter protein</fullName>
    </recommendedName>
</protein>
<feature type="transmembrane region" description="Helical" evidence="8">
    <location>
        <begin position="195"/>
        <end position="214"/>
    </location>
</feature>
<feature type="transmembrane region" description="Helical" evidence="8">
    <location>
        <begin position="167"/>
        <end position="188"/>
    </location>
</feature>
<comment type="subcellular location">
    <subcellularLocation>
        <location evidence="1 8">Cell membrane</location>
        <topology evidence="1 8">Multi-pass membrane protein</topology>
    </subcellularLocation>
</comment>
<keyword evidence="7 8" id="KW-0472">Membrane</keyword>
<dbReference type="GO" id="GO:0005886">
    <property type="term" value="C:plasma membrane"/>
    <property type="evidence" value="ECO:0007669"/>
    <property type="project" value="UniProtKB-SubCell"/>
</dbReference>
<gene>
    <name evidence="9" type="ORF">AVDCRST_MAG12-13</name>
</gene>
<dbReference type="AlphaFoldDB" id="A0A6J4RA78"/>
<keyword evidence="3" id="KW-0813">Transport</keyword>
<evidence type="ECO:0000256" key="1">
    <source>
        <dbReference type="ARBA" id="ARBA00004651"/>
    </source>
</evidence>
<evidence type="ECO:0000256" key="4">
    <source>
        <dbReference type="ARBA" id="ARBA00022475"/>
    </source>
</evidence>
<feature type="transmembrane region" description="Helical" evidence="8">
    <location>
        <begin position="96"/>
        <end position="114"/>
    </location>
</feature>
<evidence type="ECO:0000256" key="7">
    <source>
        <dbReference type="ARBA" id="ARBA00023136"/>
    </source>
</evidence>
<proteinExistence type="inferred from homology"/>
<feature type="transmembrane region" description="Helical" evidence="8">
    <location>
        <begin position="226"/>
        <end position="246"/>
    </location>
</feature>
<accession>A0A6J4RA78</accession>
<sequence length="247" mass="25834">MLTWSLLVALVAALLAGTVTGLTGFGLALISTPLLLFVYEPRTVVVLTVFFSIFINIAVVWDSWRRARRPLALALLLPSAVGVVLGAEVLRIVDPVYIRLAVGVVVVFSALLLVREVRLPGAGTRWGPVVAGWASGALSTSTGLAAPPIVLLLASRGLPKAEFRSTSALYFLAMSVVGLAVLAGRGLIEGGEIRLSLILVPAAIVGKVIGTTLLERVSERAFRTFSLGMVILTGTLGVATALWALVG</sequence>
<keyword evidence="5 8" id="KW-0812">Transmembrane</keyword>
<evidence type="ECO:0000256" key="5">
    <source>
        <dbReference type="ARBA" id="ARBA00022692"/>
    </source>
</evidence>
<dbReference type="PANTHER" id="PTHR30269">
    <property type="entry name" value="TRANSMEMBRANE PROTEIN YFCA"/>
    <property type="match status" value="1"/>
</dbReference>
<comment type="similarity">
    <text evidence="2 8">Belongs to the 4-toluene sulfonate uptake permease (TSUP) (TC 2.A.102) family.</text>
</comment>
<feature type="transmembrane region" description="Helical" evidence="8">
    <location>
        <begin position="45"/>
        <end position="64"/>
    </location>
</feature>
<evidence type="ECO:0000256" key="6">
    <source>
        <dbReference type="ARBA" id="ARBA00022989"/>
    </source>
</evidence>
<reference evidence="9" key="1">
    <citation type="submission" date="2020-02" db="EMBL/GenBank/DDBJ databases">
        <authorList>
            <person name="Meier V. D."/>
        </authorList>
    </citation>
    <scope>NUCLEOTIDE SEQUENCE</scope>
    <source>
        <strain evidence="9">AVDCRST_MAG12</strain>
    </source>
</reference>